<dbReference type="Pfam" id="PF02525">
    <property type="entry name" value="Flavodoxin_2"/>
    <property type="match status" value="1"/>
</dbReference>
<dbReference type="OrthoDB" id="9805976at2"/>
<keyword evidence="5" id="KW-1185">Reference proteome</keyword>
<dbReference type="EMBL" id="CP019640">
    <property type="protein sequence ID" value="AQQ54846.1"/>
    <property type="molecule type" value="Genomic_DNA"/>
</dbReference>
<dbReference type="Gene3D" id="3.40.50.360">
    <property type="match status" value="1"/>
</dbReference>
<gene>
    <name evidence="4" type="ORF">B0X71_18230</name>
</gene>
<evidence type="ECO:0000259" key="3">
    <source>
        <dbReference type="Pfam" id="PF02525"/>
    </source>
</evidence>
<dbReference type="KEGG" id="pmar:B0X71_18230"/>
<evidence type="ECO:0000256" key="2">
    <source>
        <dbReference type="ARBA" id="ARBA00022643"/>
    </source>
</evidence>
<protein>
    <submittedName>
        <fullName evidence="4">NAD(P)H-dependent oxidoreductase</fullName>
    </submittedName>
</protein>
<keyword evidence="2" id="KW-0288">FMN</keyword>
<organism evidence="4 5">
    <name type="scientific">Planococcus lenghuensis</name>
    <dbReference type="NCBI Taxonomy" id="2213202"/>
    <lineage>
        <taxon>Bacteria</taxon>
        <taxon>Bacillati</taxon>
        <taxon>Bacillota</taxon>
        <taxon>Bacilli</taxon>
        <taxon>Bacillales</taxon>
        <taxon>Caryophanaceae</taxon>
        <taxon>Planococcus</taxon>
    </lineage>
</organism>
<dbReference type="PANTHER" id="PTHR43278:SF4">
    <property type="entry name" value="NAD(P)H-DEPENDENT FMN-CONTAINING OXIDOREDUCTASE YWQN-RELATED"/>
    <property type="match status" value="1"/>
</dbReference>
<name>A0A1Q2L357_9BACL</name>
<evidence type="ECO:0000313" key="5">
    <source>
        <dbReference type="Proteomes" id="UP000188184"/>
    </source>
</evidence>
<dbReference type="Proteomes" id="UP000188184">
    <property type="component" value="Chromosome"/>
</dbReference>
<dbReference type="InterPro" id="IPR051796">
    <property type="entry name" value="ISF_SsuE-like"/>
</dbReference>
<proteinExistence type="predicted"/>
<keyword evidence="1" id="KW-0285">Flavoprotein</keyword>
<accession>A0A1Q2L357</accession>
<dbReference type="InterPro" id="IPR029039">
    <property type="entry name" value="Flavoprotein-like_sf"/>
</dbReference>
<reference evidence="4 5" key="1">
    <citation type="submission" date="2017-02" db="EMBL/GenBank/DDBJ databases">
        <title>The complete genomic sequence of a novel cold adapted crude oil-degrading bacterium Planococcus qaidamina Y42.</title>
        <authorList>
            <person name="Yang R."/>
        </authorList>
    </citation>
    <scope>NUCLEOTIDE SEQUENCE [LARGE SCALE GENOMIC DNA]</scope>
    <source>
        <strain evidence="4 5">Y42</strain>
    </source>
</reference>
<sequence>MNIMTMLTGSRRNGNSEYLAARALQNIDHRNVYLLDHRMEPVVDMRHAEEGFPETGDDYEALLEEFLRQDVIVFAVPLYWFGMPGQLKIFFDRWTQYMRDSRFDFNERIRGKKAYVIITGSSPDPKIASLPLIQQFNYLFEYVGMEFVDYIIANGNKPEEVLNDPFALAKMDLWNEQLKAAKREDA</sequence>
<dbReference type="SUPFAM" id="SSF52218">
    <property type="entry name" value="Flavoproteins"/>
    <property type="match status" value="1"/>
</dbReference>
<evidence type="ECO:0000313" key="4">
    <source>
        <dbReference type="EMBL" id="AQQ54846.1"/>
    </source>
</evidence>
<feature type="domain" description="Flavodoxin-like fold" evidence="3">
    <location>
        <begin position="25"/>
        <end position="159"/>
    </location>
</feature>
<dbReference type="PANTHER" id="PTHR43278">
    <property type="entry name" value="NAD(P)H-DEPENDENT FMN-CONTAINING OXIDOREDUCTASE YWQN-RELATED"/>
    <property type="match status" value="1"/>
</dbReference>
<dbReference type="RefSeq" id="WP_077590748.1">
    <property type="nucleotide sequence ID" value="NZ_CP019640.1"/>
</dbReference>
<dbReference type="InterPro" id="IPR003680">
    <property type="entry name" value="Flavodoxin_fold"/>
</dbReference>
<dbReference type="AlphaFoldDB" id="A0A1Q2L357"/>
<evidence type="ECO:0000256" key="1">
    <source>
        <dbReference type="ARBA" id="ARBA00022630"/>
    </source>
</evidence>